<dbReference type="Proteomes" id="UP001066276">
    <property type="component" value="Chromosome 6"/>
</dbReference>
<gene>
    <name evidence="2" type="ORF">NDU88_008229</name>
</gene>
<dbReference type="EMBL" id="JANPWB010000010">
    <property type="protein sequence ID" value="KAJ1141901.1"/>
    <property type="molecule type" value="Genomic_DNA"/>
</dbReference>
<evidence type="ECO:0000313" key="3">
    <source>
        <dbReference type="Proteomes" id="UP001066276"/>
    </source>
</evidence>
<feature type="region of interest" description="Disordered" evidence="1">
    <location>
        <begin position="72"/>
        <end position="94"/>
    </location>
</feature>
<comment type="caution">
    <text evidence="2">The sequence shown here is derived from an EMBL/GenBank/DDBJ whole genome shotgun (WGS) entry which is preliminary data.</text>
</comment>
<dbReference type="AlphaFoldDB" id="A0AAV7QN15"/>
<evidence type="ECO:0000313" key="2">
    <source>
        <dbReference type="EMBL" id="KAJ1141901.1"/>
    </source>
</evidence>
<organism evidence="2 3">
    <name type="scientific">Pleurodeles waltl</name>
    <name type="common">Iberian ribbed newt</name>
    <dbReference type="NCBI Taxonomy" id="8319"/>
    <lineage>
        <taxon>Eukaryota</taxon>
        <taxon>Metazoa</taxon>
        <taxon>Chordata</taxon>
        <taxon>Craniata</taxon>
        <taxon>Vertebrata</taxon>
        <taxon>Euteleostomi</taxon>
        <taxon>Amphibia</taxon>
        <taxon>Batrachia</taxon>
        <taxon>Caudata</taxon>
        <taxon>Salamandroidea</taxon>
        <taxon>Salamandridae</taxon>
        <taxon>Pleurodelinae</taxon>
        <taxon>Pleurodeles</taxon>
    </lineage>
</organism>
<reference evidence="2" key="1">
    <citation type="journal article" date="2022" name="bioRxiv">
        <title>Sequencing and chromosome-scale assembly of the giantPleurodeles waltlgenome.</title>
        <authorList>
            <person name="Brown T."/>
            <person name="Elewa A."/>
            <person name="Iarovenko S."/>
            <person name="Subramanian E."/>
            <person name="Araus A.J."/>
            <person name="Petzold A."/>
            <person name="Susuki M."/>
            <person name="Suzuki K.-i.T."/>
            <person name="Hayashi T."/>
            <person name="Toyoda A."/>
            <person name="Oliveira C."/>
            <person name="Osipova E."/>
            <person name="Leigh N.D."/>
            <person name="Simon A."/>
            <person name="Yun M.H."/>
        </authorList>
    </citation>
    <scope>NUCLEOTIDE SEQUENCE</scope>
    <source>
        <strain evidence="2">20211129_DDA</strain>
        <tissue evidence="2">Liver</tissue>
    </source>
</reference>
<accession>A0AAV7QN15</accession>
<keyword evidence="3" id="KW-1185">Reference proteome</keyword>
<proteinExistence type="predicted"/>
<sequence length="94" mass="10355">MWGLCHGNGLGKEGVKAWTVSKKKHKEEGAWAGPAAVPSQEQVKAAQVKAVRVLRGITKIRLSDRWRELAVDTGGTGTEQSGREQNLRRISHLR</sequence>
<evidence type="ECO:0000256" key="1">
    <source>
        <dbReference type="SAM" id="MobiDB-lite"/>
    </source>
</evidence>
<protein>
    <submittedName>
        <fullName evidence="2">Uncharacterized protein</fullName>
    </submittedName>
</protein>
<name>A0AAV7QN15_PLEWA</name>